<protein>
    <submittedName>
        <fullName evidence="1">Aminodeoxychorismate lyase</fullName>
        <ecNumber evidence="1">4.1.3.38</ecNumber>
    </submittedName>
</protein>
<dbReference type="GO" id="GO:0008696">
    <property type="term" value="F:4-amino-4-deoxychorismate lyase activity"/>
    <property type="evidence" value="ECO:0007669"/>
    <property type="project" value="UniProtKB-EC"/>
</dbReference>
<dbReference type="InterPro" id="IPR001544">
    <property type="entry name" value="Aminotrans_IV"/>
</dbReference>
<comment type="caution">
    <text evidence="1">The sequence shown here is derived from an EMBL/GenBank/DDBJ whole genome shotgun (WGS) entry which is preliminary data.</text>
</comment>
<proteinExistence type="predicted"/>
<organism evidence="1 2">
    <name type="scientific">Exophiala dermatitidis</name>
    <name type="common">Black yeast-like fungus</name>
    <name type="synonym">Wangiella dermatitidis</name>
    <dbReference type="NCBI Taxonomy" id="5970"/>
    <lineage>
        <taxon>Eukaryota</taxon>
        <taxon>Fungi</taxon>
        <taxon>Dikarya</taxon>
        <taxon>Ascomycota</taxon>
        <taxon>Pezizomycotina</taxon>
        <taxon>Eurotiomycetes</taxon>
        <taxon>Chaetothyriomycetidae</taxon>
        <taxon>Chaetothyriales</taxon>
        <taxon>Herpotrichiellaceae</taxon>
        <taxon>Exophiala</taxon>
    </lineage>
</organism>
<reference evidence="1" key="1">
    <citation type="submission" date="2023-01" db="EMBL/GenBank/DDBJ databases">
        <title>Exophiala dermititidis isolated from Cystic Fibrosis Patient.</title>
        <authorList>
            <person name="Kurbessoian T."/>
            <person name="Crocker A."/>
            <person name="Murante D."/>
            <person name="Hogan D.A."/>
            <person name="Stajich J.E."/>
        </authorList>
    </citation>
    <scope>NUCLEOTIDE SEQUENCE</scope>
    <source>
        <strain evidence="1">Ex8</strain>
    </source>
</reference>
<keyword evidence="1" id="KW-0456">Lyase</keyword>
<evidence type="ECO:0000313" key="1">
    <source>
        <dbReference type="EMBL" id="KAJ8989209.1"/>
    </source>
</evidence>
<dbReference type="AlphaFoldDB" id="A0AAN6EQ58"/>
<dbReference type="EC" id="4.1.3.38" evidence="1"/>
<dbReference type="Pfam" id="PF01063">
    <property type="entry name" value="Aminotran_4"/>
    <property type="match status" value="1"/>
</dbReference>
<dbReference type="Gene3D" id="3.20.10.10">
    <property type="entry name" value="D-amino Acid Aminotransferase, subunit A, domain 2"/>
    <property type="match status" value="1"/>
</dbReference>
<dbReference type="InterPro" id="IPR043132">
    <property type="entry name" value="BCAT-like_C"/>
</dbReference>
<dbReference type="EMBL" id="JAJGCB010000015">
    <property type="protein sequence ID" value="KAJ8989209.1"/>
    <property type="molecule type" value="Genomic_DNA"/>
</dbReference>
<accession>A0AAN6EQ58</accession>
<name>A0AAN6EQ58_EXODE</name>
<dbReference type="InterPro" id="IPR036038">
    <property type="entry name" value="Aminotransferase-like"/>
</dbReference>
<dbReference type="Proteomes" id="UP001161757">
    <property type="component" value="Unassembled WGS sequence"/>
</dbReference>
<gene>
    <name evidence="1" type="primary">ABZ2</name>
    <name evidence="1" type="ORF">HRR80_006933</name>
</gene>
<dbReference type="SUPFAM" id="SSF56752">
    <property type="entry name" value="D-aminoacid aminotransferase-like PLP-dependent enzymes"/>
    <property type="match status" value="1"/>
</dbReference>
<evidence type="ECO:0000313" key="2">
    <source>
        <dbReference type="Proteomes" id="UP001161757"/>
    </source>
</evidence>
<sequence length="293" mass="32789">MDPTIVTAIIQEPAFRLLTTLRYVQFNHVEVVESLPLIHEWKRAELDLLSLSRHRLHAAAQACFGPQSEVSKKFKADGAELVLRDAIDEITAARHPEPAKSYFRDLRVRVLVGGDGQVDIESVPMGFEKPLSLLENDTFHRVPRATWSFANSDSEDFPFAKVYIDSVPTSTSIFTRHKTTFRQPYDEARSRAGIVHTPPTDAEVLLFNSRGEITEASVSTPYFFRGDGRGGYALVTPSLQSGGMIGVTQSKALRDGFCTMDVVTLDDLQLRHGDVIWLSNGVRGFFRGRIHKE</sequence>